<evidence type="ECO:0000256" key="14">
    <source>
        <dbReference type="PROSITE-ProRule" id="PRU00221"/>
    </source>
</evidence>
<evidence type="ECO:0000256" key="4">
    <source>
        <dbReference type="ARBA" id="ARBA00022574"/>
    </source>
</evidence>
<evidence type="ECO:0000256" key="7">
    <source>
        <dbReference type="ARBA" id="ARBA00022737"/>
    </source>
</evidence>
<evidence type="ECO:0000313" key="15">
    <source>
        <dbReference type="EMBL" id="CCC68127.1"/>
    </source>
</evidence>
<proteinExistence type="inferred from homology"/>
<dbReference type="STRING" id="1064592.G0VB04"/>
<dbReference type="GO" id="GO:0042802">
    <property type="term" value="F:identical protein binding"/>
    <property type="evidence" value="ECO:0007669"/>
    <property type="project" value="EnsemblFungi"/>
</dbReference>
<dbReference type="Gene3D" id="1.20.960.30">
    <property type="match status" value="1"/>
</dbReference>
<dbReference type="eggNOG" id="KOG0295">
    <property type="taxonomic scope" value="Eukaryota"/>
</dbReference>
<keyword evidence="3 13" id="KW-0963">Cytoplasm</keyword>
<accession>G0VB04</accession>
<gene>
    <name evidence="15" type="primary">NCAS0B00430</name>
    <name evidence="13" type="synonym">LIS1</name>
    <name evidence="13" type="synonym">PAC1</name>
    <name evidence="15" type="ordered locus">NCAS_0B00430</name>
</gene>
<evidence type="ECO:0000256" key="12">
    <source>
        <dbReference type="ARBA" id="ARBA00023306"/>
    </source>
</evidence>
<keyword evidence="7" id="KW-0677">Repeat</keyword>
<dbReference type="InParanoid" id="G0VB04"/>
<dbReference type="HOGENOM" id="CLU_000288_57_15_1"/>
<dbReference type="PANTHER" id="PTHR19848:SF0">
    <property type="entry name" value="NOTCHLESS PROTEIN HOMOLOG 1"/>
    <property type="match status" value="1"/>
</dbReference>
<dbReference type="InterPro" id="IPR036322">
    <property type="entry name" value="WD40_repeat_dom_sf"/>
</dbReference>
<reference key="2">
    <citation type="submission" date="2011-08" db="EMBL/GenBank/DDBJ databases">
        <title>Genome sequence of Naumovozyma castellii.</title>
        <authorList>
            <person name="Gordon J.L."/>
            <person name="Armisen D."/>
            <person name="Proux-Wera E."/>
            <person name="OhEigeartaigh S.S."/>
            <person name="Byrne K.P."/>
            <person name="Wolfe K.H."/>
        </authorList>
    </citation>
    <scope>NUCLEOTIDE SEQUENCE</scope>
    <source>
        <strain>Type strain:CBS 4309</strain>
    </source>
</reference>
<evidence type="ECO:0000256" key="6">
    <source>
        <dbReference type="ARBA" id="ARBA00022701"/>
    </source>
</evidence>
<protein>
    <recommendedName>
        <fullName evidence="13">Nuclear distribution protein PAC1</fullName>
    </recommendedName>
    <alternativeName>
        <fullName evidence="13">Lissencephaly-1 homolog</fullName>
        <shortName evidence="13">LIS-1</shortName>
    </alternativeName>
    <alternativeName>
        <fullName evidence="13">nudF homolog</fullName>
    </alternativeName>
</protein>
<dbReference type="GO" id="GO:0000027">
    <property type="term" value="P:ribosomal large subunit assembly"/>
    <property type="evidence" value="ECO:0007669"/>
    <property type="project" value="TreeGrafter"/>
</dbReference>
<keyword evidence="9 13" id="KW-0175">Coiled coil</keyword>
<dbReference type="Pfam" id="PF00400">
    <property type="entry name" value="WD40"/>
    <property type="match status" value="3"/>
</dbReference>
<dbReference type="SMART" id="SM00320">
    <property type="entry name" value="WD40"/>
    <property type="match status" value="7"/>
</dbReference>
<dbReference type="PRINTS" id="PR00320">
    <property type="entry name" value="GPROTEINBRPT"/>
</dbReference>
<feature type="repeat" description="WD" evidence="14">
    <location>
        <begin position="402"/>
        <end position="441"/>
    </location>
</feature>
<reference evidence="15 16" key="1">
    <citation type="journal article" date="2011" name="Proc. Natl. Acad. Sci. U.S.A.">
        <title>Evolutionary erosion of yeast sex chromosomes by mating-type switching accidents.</title>
        <authorList>
            <person name="Gordon J.L."/>
            <person name="Armisen D."/>
            <person name="Proux-Wera E."/>
            <person name="Oheigeartaigh S.S."/>
            <person name="Byrne K.P."/>
            <person name="Wolfe K.H."/>
        </authorList>
    </citation>
    <scope>NUCLEOTIDE SEQUENCE [LARGE SCALE GENOMIC DNA]</scope>
    <source>
        <strain evidence="16">ATCC 76901 / BCRC 22586 / CBS 4309 / NBRC 1992 / NRRL Y-12630</strain>
    </source>
</reference>
<keyword evidence="5 13" id="KW-0132">Cell division</keyword>
<dbReference type="InterPro" id="IPR001680">
    <property type="entry name" value="WD40_rpt"/>
</dbReference>
<dbReference type="AlphaFoldDB" id="G0VB04"/>
<comment type="similarity">
    <text evidence="13">Belongs to the WD repeat LIS1/nudF family.</text>
</comment>
<dbReference type="GO" id="GO:0051012">
    <property type="term" value="P:microtubule sliding"/>
    <property type="evidence" value="ECO:0007669"/>
    <property type="project" value="UniProtKB-UniRule"/>
</dbReference>
<dbReference type="Gene3D" id="2.130.10.10">
    <property type="entry name" value="YVTN repeat-like/Quinoprotein amine dehydrogenase"/>
    <property type="match status" value="2"/>
</dbReference>
<dbReference type="OMA" id="RGTCLMT"/>
<dbReference type="FunCoup" id="G0VB04">
    <property type="interactions" value="91"/>
</dbReference>
<dbReference type="GO" id="GO:0070840">
    <property type="term" value="F:dynein complex binding"/>
    <property type="evidence" value="ECO:0007669"/>
    <property type="project" value="UniProtKB-UniRule"/>
</dbReference>
<evidence type="ECO:0000313" key="16">
    <source>
        <dbReference type="Proteomes" id="UP000001640"/>
    </source>
</evidence>
<dbReference type="RefSeq" id="XP_003674504.1">
    <property type="nucleotide sequence ID" value="XM_003674456.1"/>
</dbReference>
<dbReference type="GO" id="GO:0000132">
    <property type="term" value="P:establishment of mitotic spindle orientation"/>
    <property type="evidence" value="ECO:0007669"/>
    <property type="project" value="UniProtKB-UniRule"/>
</dbReference>
<dbReference type="SUPFAM" id="SSF109925">
    <property type="entry name" value="Lissencephaly-1 protein (Lis-1, PAF-AH alpha) N-terminal domain"/>
    <property type="match status" value="1"/>
</dbReference>
<dbReference type="InterPro" id="IPR037190">
    <property type="entry name" value="LIS1_N"/>
</dbReference>
<evidence type="ECO:0000256" key="2">
    <source>
        <dbReference type="ARBA" id="ARBA00022448"/>
    </source>
</evidence>
<evidence type="ECO:0000256" key="1">
    <source>
        <dbReference type="ARBA" id="ARBA00004604"/>
    </source>
</evidence>
<dbReference type="GO" id="GO:0005881">
    <property type="term" value="C:cytoplasmic microtubule"/>
    <property type="evidence" value="ECO:0007669"/>
    <property type="project" value="EnsemblFungi"/>
</dbReference>
<keyword evidence="11" id="KW-0539">Nucleus</keyword>
<sequence length="488" mass="55815">MNSWQLPLSEAQKKDLDINVLQYIRWCCEARSDSQKLTHEEKQILIDKLSILLDVDLEKSDSISAEKPLTLPRKWNSIVRLQHRIMSLEQHSRDLTEELESLNAQINNNGPQILNKLKININWIPKNYPQCSITLETSISAIKLHPQLPIIFIGTDNGKLYAYDIFNYSLPLDSTQAHIKGITSIDAIMEFKNNNKTEEPSAIIATSSKDLSIKLFRWSAKENKFLLFRVLMNHEHIVSEVKLFRKLNNIYLASCSRDTSIRIWTAEDGMILNSFHPHNEWVRCLDVSGDFVLSGSQDASLRLTHWPSGNGLSIGIGHEFPIESVKFILPLSTNEKASPTINYLRKPLEIDSDYEKMSFKYCASASRDRLIKIWEIPTPRFVMHRPPVPNSSNSNFKCIMTLKGHASWVKDLRIRGNYLFSCSDDKTIRCWNLENGECVKQWTDLHSGFVTCLDMDPDGGTNDTGQQSLQREIMATGGLDSKCNILFR</sequence>
<keyword evidence="2 13" id="KW-0813">Transport</keyword>
<comment type="function">
    <text evidence="13">Positively regulates the activity of the minus-end directed microtubule motor protein dynein. Plays a central role in positioning the mitotic spindle at the bud neck during cell division. Targets cytoplasmic dynein to microtubule plus ends, thereby promoting dynein-mediated microtubule sliding along the bud cortex and consequently the movement of the mitotic spindle to the bud neck.</text>
</comment>
<keyword evidence="10 13" id="KW-0206">Cytoskeleton</keyword>
<evidence type="ECO:0000256" key="5">
    <source>
        <dbReference type="ARBA" id="ARBA00022618"/>
    </source>
</evidence>
<dbReference type="PANTHER" id="PTHR19848">
    <property type="entry name" value="WD40 REPEAT PROTEIN"/>
    <property type="match status" value="1"/>
</dbReference>
<feature type="repeat" description="WD" evidence="14">
    <location>
        <begin position="231"/>
        <end position="274"/>
    </location>
</feature>
<name>G0VB04_NAUCA</name>
<dbReference type="KEGG" id="ncs:NCAS_0B00430"/>
<dbReference type="InterPro" id="IPR017252">
    <property type="entry name" value="Dynein_regulator_LIS1"/>
</dbReference>
<feature type="coiled-coil region" evidence="13">
    <location>
        <begin position="78"/>
        <end position="105"/>
    </location>
</feature>
<keyword evidence="12 13" id="KW-0131">Cell cycle</keyword>
<keyword evidence="6 13" id="KW-0493">Microtubule</keyword>
<organism evidence="15 16">
    <name type="scientific">Naumovozyma castellii</name>
    <name type="common">Yeast</name>
    <name type="synonym">Saccharomyces castellii</name>
    <dbReference type="NCBI Taxonomy" id="27288"/>
    <lineage>
        <taxon>Eukaryota</taxon>
        <taxon>Fungi</taxon>
        <taxon>Dikarya</taxon>
        <taxon>Ascomycota</taxon>
        <taxon>Saccharomycotina</taxon>
        <taxon>Saccharomycetes</taxon>
        <taxon>Saccharomycetales</taxon>
        <taxon>Saccharomycetaceae</taxon>
        <taxon>Naumovozyma</taxon>
    </lineage>
</organism>
<dbReference type="GeneID" id="96901691"/>
<dbReference type="PROSITE" id="PS50294">
    <property type="entry name" value="WD_REPEATS_REGION"/>
    <property type="match status" value="1"/>
</dbReference>
<keyword evidence="16" id="KW-1185">Reference proteome</keyword>
<dbReference type="CDD" id="cd00200">
    <property type="entry name" value="WD40"/>
    <property type="match status" value="1"/>
</dbReference>
<dbReference type="InterPro" id="IPR015943">
    <property type="entry name" value="WD40/YVTN_repeat-like_dom_sf"/>
</dbReference>
<keyword evidence="8 13" id="KW-0498">Mitosis</keyword>
<dbReference type="GO" id="GO:0030473">
    <property type="term" value="P:nuclear migration along microtubule"/>
    <property type="evidence" value="ECO:0007669"/>
    <property type="project" value="EnsemblFungi"/>
</dbReference>
<dbReference type="GO" id="GO:0005730">
    <property type="term" value="C:nucleolus"/>
    <property type="evidence" value="ECO:0007669"/>
    <property type="project" value="UniProtKB-SubCell"/>
</dbReference>
<dbReference type="GO" id="GO:0051301">
    <property type="term" value="P:cell division"/>
    <property type="evidence" value="ECO:0007669"/>
    <property type="project" value="UniProtKB-KW"/>
</dbReference>
<dbReference type="SUPFAM" id="SSF50978">
    <property type="entry name" value="WD40 repeat-like"/>
    <property type="match status" value="1"/>
</dbReference>
<dbReference type="GO" id="GO:0000922">
    <property type="term" value="C:spindle pole"/>
    <property type="evidence" value="ECO:0007669"/>
    <property type="project" value="UniProtKB-SubCell"/>
</dbReference>
<evidence type="ECO:0000256" key="11">
    <source>
        <dbReference type="ARBA" id="ARBA00023242"/>
    </source>
</evidence>
<dbReference type="PIRSF" id="PIRSF037647">
    <property type="entry name" value="Dynein_regulator_Lis1"/>
    <property type="match status" value="1"/>
</dbReference>
<dbReference type="InterPro" id="IPR020472">
    <property type="entry name" value="WD40_PAC1"/>
</dbReference>
<evidence type="ECO:0000256" key="9">
    <source>
        <dbReference type="ARBA" id="ARBA00023054"/>
    </source>
</evidence>
<dbReference type="PROSITE" id="PS50082">
    <property type="entry name" value="WD_REPEATS_2"/>
    <property type="match status" value="2"/>
</dbReference>
<evidence type="ECO:0000256" key="10">
    <source>
        <dbReference type="ARBA" id="ARBA00023212"/>
    </source>
</evidence>
<evidence type="ECO:0000256" key="3">
    <source>
        <dbReference type="ARBA" id="ARBA00022490"/>
    </source>
</evidence>
<dbReference type="EMBL" id="HE576753">
    <property type="protein sequence ID" value="CCC68127.1"/>
    <property type="molecule type" value="Genomic_DNA"/>
</dbReference>
<evidence type="ECO:0000256" key="13">
    <source>
        <dbReference type="HAMAP-Rule" id="MF_03141"/>
    </source>
</evidence>
<dbReference type="HAMAP" id="MF_03141">
    <property type="entry name" value="lis1"/>
    <property type="match status" value="1"/>
</dbReference>
<comment type="subcellular location">
    <subcellularLocation>
        <location evidence="13">Cytoplasm</location>
        <location evidence="13">Cytoskeleton</location>
    </subcellularLocation>
    <subcellularLocation>
        <location evidence="13">Cytoplasm</location>
        <location evidence="13">Cytoskeleton</location>
        <location evidence="13">Spindle pole</location>
    </subcellularLocation>
    <subcellularLocation>
        <location evidence="1">Nucleus</location>
        <location evidence="1">Nucleolus</location>
    </subcellularLocation>
    <text evidence="13">Localizes to the plus ends of microtubules and the mitotic spindle poles.</text>
</comment>
<dbReference type="GO" id="GO:0051010">
    <property type="term" value="F:microtubule plus-end binding"/>
    <property type="evidence" value="ECO:0007669"/>
    <property type="project" value="EnsemblFungi"/>
</dbReference>
<keyword evidence="4 14" id="KW-0853">WD repeat</keyword>
<comment type="subunit">
    <text evidence="13">Self-associates. Interacts with NDL1 and dynein.</text>
</comment>
<dbReference type="GO" id="GO:0005875">
    <property type="term" value="C:microtubule associated complex"/>
    <property type="evidence" value="ECO:0007669"/>
    <property type="project" value="UniProtKB-UniRule"/>
</dbReference>
<evidence type="ECO:0000256" key="8">
    <source>
        <dbReference type="ARBA" id="ARBA00022776"/>
    </source>
</evidence>
<dbReference type="OrthoDB" id="10264588at2759"/>
<dbReference type="Proteomes" id="UP000001640">
    <property type="component" value="Chromosome 2"/>
</dbReference>